<sequence>SVKTGDDVNMLGTLAGLALLSIVGAKVLRKKEDSCN</sequence>
<dbReference type="Proteomes" id="UP000261087">
    <property type="component" value="Unassembled WGS sequence"/>
</dbReference>
<accession>A0A3E5FJP2</accession>
<protein>
    <submittedName>
        <fullName evidence="1">LPXTG cell wall anchor domain-containing protein</fullName>
    </submittedName>
</protein>
<dbReference type="AlphaFoldDB" id="A0A3E5FJP2"/>
<dbReference type="EMBL" id="QSVF01000070">
    <property type="protein sequence ID" value="RGO05669.1"/>
    <property type="molecule type" value="Genomic_DNA"/>
</dbReference>
<proteinExistence type="predicted"/>
<dbReference type="NCBIfam" id="TIGR01167">
    <property type="entry name" value="LPXTG_anchor"/>
    <property type="match status" value="1"/>
</dbReference>
<evidence type="ECO:0000313" key="1">
    <source>
        <dbReference type="EMBL" id="RGO05669.1"/>
    </source>
</evidence>
<evidence type="ECO:0000313" key="2">
    <source>
        <dbReference type="Proteomes" id="UP000261087"/>
    </source>
</evidence>
<name>A0A3E5FJP2_9FIRM</name>
<feature type="non-terminal residue" evidence="1">
    <location>
        <position position="1"/>
    </location>
</feature>
<reference evidence="1 2" key="1">
    <citation type="submission" date="2018-08" db="EMBL/GenBank/DDBJ databases">
        <title>A genome reference for cultivated species of the human gut microbiota.</title>
        <authorList>
            <person name="Zou Y."/>
            <person name="Xue W."/>
            <person name="Luo G."/>
        </authorList>
    </citation>
    <scope>NUCLEOTIDE SEQUENCE [LARGE SCALE GENOMIC DNA]</scope>
    <source>
        <strain evidence="1 2">OM02-6</strain>
    </source>
</reference>
<gene>
    <name evidence="1" type="ORF">DXB31_12235</name>
</gene>
<comment type="caution">
    <text evidence="1">The sequence shown here is derived from an EMBL/GenBank/DDBJ whole genome shotgun (WGS) entry which is preliminary data.</text>
</comment>
<organism evidence="1 2">
    <name type="scientific">Thomasclavelia spiroformis</name>
    <dbReference type="NCBI Taxonomy" id="29348"/>
    <lineage>
        <taxon>Bacteria</taxon>
        <taxon>Bacillati</taxon>
        <taxon>Bacillota</taxon>
        <taxon>Erysipelotrichia</taxon>
        <taxon>Erysipelotrichales</taxon>
        <taxon>Coprobacillaceae</taxon>
        <taxon>Thomasclavelia</taxon>
    </lineage>
</organism>
<dbReference type="RefSeq" id="WP_117605518.1">
    <property type="nucleotide sequence ID" value="NZ_QSVF01000070.1"/>
</dbReference>